<gene>
    <name evidence="1" type="ORF">VN24_25985</name>
</gene>
<dbReference type="AlphaFoldDB" id="A0A0D5NRW8"/>
<reference evidence="2" key="2">
    <citation type="submission" date="2015-03" db="EMBL/GenBank/DDBJ databases">
        <title>Genome sequence of Paenibacillus beijingensis strain DSM 24997T.</title>
        <authorList>
            <person name="Kwak Y."/>
            <person name="Shin J.-H."/>
        </authorList>
    </citation>
    <scope>NUCLEOTIDE SEQUENCE [LARGE SCALE GENOMIC DNA]</scope>
    <source>
        <strain evidence="2">DSM 24997</strain>
    </source>
</reference>
<dbReference type="KEGG" id="pbj:VN24_25985"/>
<dbReference type="GO" id="GO:0005975">
    <property type="term" value="P:carbohydrate metabolic process"/>
    <property type="evidence" value="ECO:0007669"/>
    <property type="project" value="InterPro"/>
</dbReference>
<reference evidence="1 2" key="1">
    <citation type="journal article" date="2015" name="J. Biotechnol.">
        <title>Complete genome sequence of Paenibacillus beijingensis 7188(T) (=DSM 24997(T)), a novel rhizobacterium from jujube garden soil.</title>
        <authorList>
            <person name="Kwak Y."/>
            <person name="Shin J.H."/>
        </authorList>
    </citation>
    <scope>NUCLEOTIDE SEQUENCE [LARGE SCALE GENOMIC DNA]</scope>
    <source>
        <strain evidence="1 2">DSM 24997</strain>
    </source>
</reference>
<dbReference type="HOGENOM" id="CLU_041643_2_1_9"/>
<evidence type="ECO:0008006" key="3">
    <source>
        <dbReference type="Google" id="ProtNLM"/>
    </source>
</evidence>
<dbReference type="InterPro" id="IPR006837">
    <property type="entry name" value="Divergent_DAC"/>
</dbReference>
<dbReference type="Gene3D" id="3.20.20.370">
    <property type="entry name" value="Glycoside hydrolase/deacetylase"/>
    <property type="match status" value="1"/>
</dbReference>
<dbReference type="Proteomes" id="UP000032633">
    <property type="component" value="Chromosome"/>
</dbReference>
<dbReference type="STRING" id="1126833.VN24_25985"/>
<dbReference type="Pfam" id="PF04748">
    <property type="entry name" value="Polysacc_deac_2"/>
    <property type="match status" value="1"/>
</dbReference>
<protein>
    <recommendedName>
        <fullName evidence="3">Sugar deacetylase</fullName>
    </recommendedName>
</protein>
<proteinExistence type="predicted"/>
<name>A0A0D5NRW8_9BACL</name>
<dbReference type="PANTHER" id="PTHR30105">
    <property type="entry name" value="UNCHARACTERIZED YIBQ-RELATED"/>
    <property type="match status" value="1"/>
</dbReference>
<dbReference type="InterPro" id="IPR011330">
    <property type="entry name" value="Glyco_hydro/deAcase_b/a-brl"/>
</dbReference>
<sequence length="232" mass="25519">MGNEPANPVINGRVAVVIDDLGNAMDGTEQMLQLPIKLTVAVMPFMQTTKADAEHAHKLGRDVIVHMPMEPNRGKAKWLGPGAITADMSDEEVRKRVEQAIDDVPYAIGMNNHMGSKVTVNERIMRVVLMVCRERGLFFLDSRTAYKSVIPKIGRQVGVPVIGNDVFLDDVYSAGHVAGQIRVLQKFLESHRDAVTIGHVGPPGKITSAVLLRSIPAMKRHTEFVRLSELLP</sequence>
<dbReference type="PATRIC" id="fig|1126833.4.peg.5718"/>
<evidence type="ECO:0000313" key="2">
    <source>
        <dbReference type="Proteomes" id="UP000032633"/>
    </source>
</evidence>
<dbReference type="SUPFAM" id="SSF88713">
    <property type="entry name" value="Glycoside hydrolase/deacetylase"/>
    <property type="match status" value="1"/>
</dbReference>
<dbReference type="EMBL" id="CP011058">
    <property type="protein sequence ID" value="AJY78036.1"/>
    <property type="molecule type" value="Genomic_DNA"/>
</dbReference>
<dbReference type="CDD" id="cd10936">
    <property type="entry name" value="CE4_DAC2"/>
    <property type="match status" value="1"/>
</dbReference>
<keyword evidence="2" id="KW-1185">Reference proteome</keyword>
<evidence type="ECO:0000313" key="1">
    <source>
        <dbReference type="EMBL" id="AJY78036.1"/>
    </source>
</evidence>
<accession>A0A0D5NRW8</accession>
<dbReference type="PANTHER" id="PTHR30105:SF2">
    <property type="entry name" value="DIVERGENT POLYSACCHARIDE DEACETYLASE SUPERFAMILY"/>
    <property type="match status" value="1"/>
</dbReference>
<organism evidence="1 2">
    <name type="scientific">Paenibacillus beijingensis</name>
    <dbReference type="NCBI Taxonomy" id="1126833"/>
    <lineage>
        <taxon>Bacteria</taxon>
        <taxon>Bacillati</taxon>
        <taxon>Bacillota</taxon>
        <taxon>Bacilli</taxon>
        <taxon>Bacillales</taxon>
        <taxon>Paenibacillaceae</taxon>
        <taxon>Paenibacillus</taxon>
    </lineage>
</organism>